<dbReference type="Proteomes" id="UP001248581">
    <property type="component" value="Chromosome"/>
</dbReference>
<keyword evidence="9" id="KW-0444">Lipid biosynthesis</keyword>
<keyword evidence="13" id="KW-1185">Reference proteome</keyword>
<feature type="domain" description="Phospholipid/glycerol acyltransferase" evidence="11">
    <location>
        <begin position="130"/>
        <end position="245"/>
    </location>
</feature>
<keyword evidence="9" id="KW-0443">Lipid metabolism</keyword>
<dbReference type="Pfam" id="PF01553">
    <property type="entry name" value="Acyltransferase"/>
    <property type="match status" value="1"/>
</dbReference>
<keyword evidence="9" id="KW-1208">Phospholipid metabolism</keyword>
<dbReference type="InterPro" id="IPR002123">
    <property type="entry name" value="Plipid/glycerol_acylTrfase"/>
</dbReference>
<keyword evidence="9" id="KW-0594">Phospholipid biosynthesis</keyword>
<evidence type="ECO:0000256" key="7">
    <source>
        <dbReference type="ARBA" id="ARBA00022679"/>
    </source>
</evidence>
<dbReference type="RefSeq" id="WP_348388479.1">
    <property type="nucleotide sequence ID" value="NZ_CP134146.1"/>
</dbReference>
<feature type="transmembrane region" description="Helical" evidence="10">
    <location>
        <begin position="66"/>
        <end position="91"/>
    </location>
</feature>
<evidence type="ECO:0000256" key="2">
    <source>
        <dbReference type="ARBA" id="ARBA00004728"/>
    </source>
</evidence>
<dbReference type="SMART" id="SM00563">
    <property type="entry name" value="PlsC"/>
    <property type="match status" value="1"/>
</dbReference>
<dbReference type="NCBIfam" id="TIGR00530">
    <property type="entry name" value="AGP_acyltrn"/>
    <property type="match status" value="1"/>
</dbReference>
<name>A0ABY9TLM8_9GAMM</name>
<comment type="pathway">
    <text evidence="2">Phospholipid metabolism; CDP-diacylglycerol biosynthesis; CDP-diacylglycerol from sn-glycerol 3-phosphate: step 2/3.</text>
</comment>
<evidence type="ECO:0000256" key="6">
    <source>
        <dbReference type="ARBA" id="ARBA00016139"/>
    </source>
</evidence>
<organism evidence="12 13">
    <name type="scientific">Thalassotalea nanhaiensis</name>
    <dbReference type="NCBI Taxonomy" id="3065648"/>
    <lineage>
        <taxon>Bacteria</taxon>
        <taxon>Pseudomonadati</taxon>
        <taxon>Pseudomonadota</taxon>
        <taxon>Gammaproteobacteria</taxon>
        <taxon>Alteromonadales</taxon>
        <taxon>Colwelliaceae</taxon>
        <taxon>Thalassotalea</taxon>
    </lineage>
</organism>
<evidence type="ECO:0000259" key="11">
    <source>
        <dbReference type="SMART" id="SM00563"/>
    </source>
</evidence>
<proteinExistence type="inferred from homology"/>
<keyword evidence="7 9" id="KW-0808">Transferase</keyword>
<dbReference type="CDD" id="cd07989">
    <property type="entry name" value="LPLAT_AGPAT-like"/>
    <property type="match status" value="1"/>
</dbReference>
<gene>
    <name evidence="12" type="ORF">RI845_04075</name>
</gene>
<reference evidence="13" key="1">
    <citation type="submission" date="2023-09" db="EMBL/GenBank/DDBJ databases">
        <authorList>
            <person name="Li S."/>
            <person name="Li X."/>
            <person name="Zhang C."/>
            <person name="Zhao Z."/>
        </authorList>
    </citation>
    <scope>NUCLEOTIDE SEQUENCE [LARGE SCALE GENOMIC DNA]</scope>
    <source>
        <strain evidence="13">SQ345</strain>
    </source>
</reference>
<evidence type="ECO:0000313" key="12">
    <source>
        <dbReference type="EMBL" id="WNC69336.1"/>
    </source>
</evidence>
<sequence length="312" mass="34938">MKLIHLNENRRGPRSNTSLFTRPISHSANHRFNFVITLNIAVFSNCVYNCALIPDLSFFMRHIVLAAVRIFLVTIALLVICIVSIFMCMLVPTNRNKAHYTAKFVGALAKLFGIDVEIRMPKEIEELGPVVYVANHQNSYDIFTVSASLPKRTVSVGKKSLRLIPFFGQMYWFTGNILLDRNNRSKAHGTITATADKIKQRKISVWLFPEGTRSYGKGLLPFKTGAFHTAKQADVPVVPVCVSNTHDMVDLNRWDNGKMIIEFLAPINVNDGSRESIRHIANNTHEIMLAKITDISIEAGNELINAETAKAG</sequence>
<dbReference type="SUPFAM" id="SSF69593">
    <property type="entry name" value="Glycerol-3-phosphate (1)-acyltransferase"/>
    <property type="match status" value="1"/>
</dbReference>
<keyword evidence="10" id="KW-0812">Transmembrane</keyword>
<comment type="similarity">
    <text evidence="4 9">Belongs to the 1-acyl-sn-glycerol-3-phosphate acyltransferase family.</text>
</comment>
<evidence type="ECO:0000256" key="8">
    <source>
        <dbReference type="ARBA" id="ARBA00023315"/>
    </source>
</evidence>
<protein>
    <recommendedName>
        <fullName evidence="6 9">1-acyl-sn-glycerol-3-phosphate acyltransferase</fullName>
        <ecNumber evidence="5 9">2.3.1.51</ecNumber>
    </recommendedName>
</protein>
<comment type="pathway">
    <text evidence="3">Lipid metabolism.</text>
</comment>
<evidence type="ECO:0000256" key="10">
    <source>
        <dbReference type="SAM" id="Phobius"/>
    </source>
</evidence>
<dbReference type="EMBL" id="CP134146">
    <property type="protein sequence ID" value="WNC69336.1"/>
    <property type="molecule type" value="Genomic_DNA"/>
</dbReference>
<dbReference type="PANTHER" id="PTHR10434:SF11">
    <property type="entry name" value="1-ACYL-SN-GLYCEROL-3-PHOSPHATE ACYLTRANSFERASE"/>
    <property type="match status" value="1"/>
</dbReference>
<keyword evidence="10" id="KW-0472">Membrane</keyword>
<evidence type="ECO:0000256" key="3">
    <source>
        <dbReference type="ARBA" id="ARBA00005189"/>
    </source>
</evidence>
<dbReference type="EC" id="2.3.1.51" evidence="5 9"/>
<evidence type="ECO:0000256" key="4">
    <source>
        <dbReference type="ARBA" id="ARBA00008655"/>
    </source>
</evidence>
<evidence type="ECO:0000256" key="1">
    <source>
        <dbReference type="ARBA" id="ARBA00001141"/>
    </source>
</evidence>
<comment type="catalytic activity">
    <reaction evidence="1 9">
        <text>a 1-acyl-sn-glycero-3-phosphate + an acyl-CoA = a 1,2-diacyl-sn-glycero-3-phosphate + CoA</text>
        <dbReference type="Rhea" id="RHEA:19709"/>
        <dbReference type="ChEBI" id="CHEBI:57287"/>
        <dbReference type="ChEBI" id="CHEBI:57970"/>
        <dbReference type="ChEBI" id="CHEBI:58342"/>
        <dbReference type="ChEBI" id="CHEBI:58608"/>
        <dbReference type="EC" id="2.3.1.51"/>
    </reaction>
</comment>
<dbReference type="PANTHER" id="PTHR10434">
    <property type="entry name" value="1-ACYL-SN-GLYCEROL-3-PHOSPHATE ACYLTRANSFERASE"/>
    <property type="match status" value="1"/>
</dbReference>
<comment type="domain">
    <text evidence="9">The HXXXXD motif is essential for acyltransferase activity and may constitute the binding site for the phosphate moiety of the glycerol-3-phosphate.</text>
</comment>
<keyword evidence="10" id="KW-1133">Transmembrane helix</keyword>
<feature type="transmembrane region" description="Helical" evidence="10">
    <location>
        <begin position="32"/>
        <end position="54"/>
    </location>
</feature>
<evidence type="ECO:0000256" key="9">
    <source>
        <dbReference type="RuleBase" id="RU361267"/>
    </source>
</evidence>
<dbReference type="InterPro" id="IPR004552">
    <property type="entry name" value="AGP_acyltrans"/>
</dbReference>
<evidence type="ECO:0000256" key="5">
    <source>
        <dbReference type="ARBA" id="ARBA00013211"/>
    </source>
</evidence>
<accession>A0ABY9TLM8</accession>
<evidence type="ECO:0000313" key="13">
    <source>
        <dbReference type="Proteomes" id="UP001248581"/>
    </source>
</evidence>
<keyword evidence="8 9" id="KW-0012">Acyltransferase</keyword>
<dbReference type="GO" id="GO:0003841">
    <property type="term" value="F:1-acylglycerol-3-phosphate O-acyltransferase activity"/>
    <property type="evidence" value="ECO:0007669"/>
    <property type="project" value="UniProtKB-EC"/>
</dbReference>